<dbReference type="InterPro" id="IPR036390">
    <property type="entry name" value="WH_DNA-bd_sf"/>
</dbReference>
<dbReference type="RefSeq" id="WP_091165061.1">
    <property type="nucleotide sequence ID" value="NZ_FNCG01000004.1"/>
</dbReference>
<organism evidence="2 3">
    <name type="scientific">Mucilaginibacter gossypii</name>
    <dbReference type="NCBI Taxonomy" id="551996"/>
    <lineage>
        <taxon>Bacteria</taxon>
        <taxon>Pseudomonadati</taxon>
        <taxon>Bacteroidota</taxon>
        <taxon>Sphingobacteriia</taxon>
        <taxon>Sphingobacteriales</taxon>
        <taxon>Sphingobacteriaceae</taxon>
        <taxon>Mucilaginibacter</taxon>
    </lineage>
</organism>
<feature type="domain" description="HTH marR-type" evidence="1">
    <location>
        <begin position="9"/>
        <end position="161"/>
    </location>
</feature>
<dbReference type="AlphaFoldDB" id="A0A1G7VG69"/>
<name>A0A1G7VG69_9SPHI</name>
<dbReference type="PANTHER" id="PTHR33164:SF57">
    <property type="entry name" value="MARR-FAMILY TRANSCRIPTIONAL REGULATOR"/>
    <property type="match status" value="1"/>
</dbReference>
<dbReference type="SUPFAM" id="SSF46785">
    <property type="entry name" value="Winged helix' DNA-binding domain"/>
    <property type="match status" value="1"/>
</dbReference>
<dbReference type="GO" id="GO:0006950">
    <property type="term" value="P:response to stress"/>
    <property type="evidence" value="ECO:0007669"/>
    <property type="project" value="TreeGrafter"/>
</dbReference>
<keyword evidence="3" id="KW-1185">Reference proteome</keyword>
<dbReference type="InterPro" id="IPR000835">
    <property type="entry name" value="HTH_MarR-typ"/>
</dbReference>
<protein>
    <submittedName>
        <fullName evidence="2">DNA-binding transcriptional regulator, MarR family</fullName>
    </submittedName>
</protein>
<proteinExistence type="predicted"/>
<dbReference type="Proteomes" id="UP000199705">
    <property type="component" value="Unassembled WGS sequence"/>
</dbReference>
<dbReference type="InterPro" id="IPR039422">
    <property type="entry name" value="MarR/SlyA-like"/>
</dbReference>
<evidence type="ECO:0000313" key="3">
    <source>
        <dbReference type="Proteomes" id="UP000199705"/>
    </source>
</evidence>
<dbReference type="GO" id="GO:0003700">
    <property type="term" value="F:DNA-binding transcription factor activity"/>
    <property type="evidence" value="ECO:0007669"/>
    <property type="project" value="InterPro"/>
</dbReference>
<dbReference type="STRING" id="551996.SAMN05192573_10428"/>
<gene>
    <name evidence="2" type="ORF">SAMN05192573_10428</name>
</gene>
<dbReference type="Gene3D" id="1.10.10.10">
    <property type="entry name" value="Winged helix-like DNA-binding domain superfamily/Winged helix DNA-binding domain"/>
    <property type="match status" value="1"/>
</dbReference>
<dbReference type="PROSITE" id="PS50995">
    <property type="entry name" value="HTH_MARR_2"/>
    <property type="match status" value="1"/>
</dbReference>
<sequence length="169" mass="18728">MNLYQSLGHLVLGSRLRRLSEAFLAEINRAYQTAGIDFDASWFPVFYLLSKNDALSIKELSEQIEVSHPAASQLITNLKKRGLVSTDTCSDDGRRQLVTLTAEGRELLKQVIPVWDAISLSMADLVAKDETAKQLLPAISALENTFRQTKLADNIVEKLNTNLKPAGND</sequence>
<dbReference type="SMART" id="SM00347">
    <property type="entry name" value="HTH_MARR"/>
    <property type="match status" value="1"/>
</dbReference>
<accession>A0A1G7VG69</accession>
<evidence type="ECO:0000313" key="2">
    <source>
        <dbReference type="EMBL" id="SDG57920.1"/>
    </source>
</evidence>
<dbReference type="EMBL" id="FNCG01000004">
    <property type="protein sequence ID" value="SDG57920.1"/>
    <property type="molecule type" value="Genomic_DNA"/>
</dbReference>
<dbReference type="GO" id="GO:0003677">
    <property type="term" value="F:DNA binding"/>
    <property type="evidence" value="ECO:0007669"/>
    <property type="project" value="UniProtKB-KW"/>
</dbReference>
<dbReference type="InterPro" id="IPR036388">
    <property type="entry name" value="WH-like_DNA-bd_sf"/>
</dbReference>
<dbReference type="PANTHER" id="PTHR33164">
    <property type="entry name" value="TRANSCRIPTIONAL REGULATOR, MARR FAMILY"/>
    <property type="match status" value="1"/>
</dbReference>
<evidence type="ECO:0000259" key="1">
    <source>
        <dbReference type="PROSITE" id="PS50995"/>
    </source>
</evidence>
<keyword evidence="2" id="KW-0238">DNA-binding</keyword>
<reference evidence="3" key="1">
    <citation type="submission" date="2016-10" db="EMBL/GenBank/DDBJ databases">
        <authorList>
            <person name="Varghese N."/>
            <person name="Submissions S."/>
        </authorList>
    </citation>
    <scope>NUCLEOTIDE SEQUENCE [LARGE SCALE GENOMIC DNA]</scope>
    <source>
        <strain evidence="3">Gh-67</strain>
    </source>
</reference>
<dbReference type="Pfam" id="PF12802">
    <property type="entry name" value="MarR_2"/>
    <property type="match status" value="1"/>
</dbReference>